<dbReference type="SUPFAM" id="SSF51679">
    <property type="entry name" value="Bacterial luciferase-like"/>
    <property type="match status" value="1"/>
</dbReference>
<dbReference type="Gene3D" id="3.20.20.30">
    <property type="entry name" value="Luciferase-like domain"/>
    <property type="match status" value="1"/>
</dbReference>
<accession>A0A285UIS4</accession>
<dbReference type="RefSeq" id="WP_097040408.1">
    <property type="nucleotide sequence ID" value="NZ_OBQF01000003.1"/>
</dbReference>
<proteinExistence type="predicted"/>
<sequence length="333" mass="37271">MKKYDLSMLSVAPLRQGETMKQGISNALNLAQAAEKQGYKRIWFAEHHNHDAYASSATVNIVQHILNNTESIRVGAGGIMLPNHSPLLVAEQFGTLETIYPDRVDLALGRAPGTDSQTADVIRRSNHNGVFLFEKEVGHILRYLGNEDEQEQVRAYPGRDTNVPLYILGSSSASASIAANLGLPYAFGAQFSPASMAESLSIYRRNFKPSKYLKEPYVMACINVVAADSTEEAEFISSTLLQVYIDIYTNNLSKLIPPVENFIDTLSPSELNIIRHRLGYTIMGDKDRIKRELVEFQEMFQADEIIALTNIYDTDSEIRSYEIMKEVSDDLNH</sequence>
<name>A0A285UIS4_9STAP</name>
<evidence type="ECO:0000313" key="3">
    <source>
        <dbReference type="EMBL" id="SOC41597.1"/>
    </source>
</evidence>
<dbReference type="OrthoDB" id="9780518at2"/>
<dbReference type="EMBL" id="OBQF01000003">
    <property type="protein sequence ID" value="SOC41597.1"/>
    <property type="molecule type" value="Genomic_DNA"/>
</dbReference>
<dbReference type="Proteomes" id="UP000219412">
    <property type="component" value="Unassembled WGS sequence"/>
</dbReference>
<dbReference type="InterPro" id="IPR019949">
    <property type="entry name" value="CmoO-like"/>
</dbReference>
<evidence type="ECO:0000259" key="2">
    <source>
        <dbReference type="Pfam" id="PF00296"/>
    </source>
</evidence>
<evidence type="ECO:0000256" key="1">
    <source>
        <dbReference type="ARBA" id="ARBA00007789"/>
    </source>
</evidence>
<reference evidence="4" key="1">
    <citation type="submission" date="2017-08" db="EMBL/GenBank/DDBJ databases">
        <authorList>
            <person name="Varghese N."/>
            <person name="Submissions S."/>
        </authorList>
    </citation>
    <scope>NUCLEOTIDE SEQUENCE [LARGE SCALE GENOMIC DNA]</scope>
    <source>
        <strain evidence="4">DSM 23173</strain>
    </source>
</reference>
<dbReference type="AlphaFoldDB" id="A0A285UIS4"/>
<dbReference type="InterPro" id="IPR036661">
    <property type="entry name" value="Luciferase-like_sf"/>
</dbReference>
<organism evidence="3 4">
    <name type="scientific">Salinicoccus kekensis</name>
    <dbReference type="NCBI Taxonomy" id="714307"/>
    <lineage>
        <taxon>Bacteria</taxon>
        <taxon>Bacillati</taxon>
        <taxon>Bacillota</taxon>
        <taxon>Bacilli</taxon>
        <taxon>Bacillales</taxon>
        <taxon>Staphylococcaceae</taxon>
        <taxon>Salinicoccus</taxon>
    </lineage>
</organism>
<dbReference type="FunFam" id="3.20.20.30:FF:000002">
    <property type="entry name" value="LLM class flavin-dependent oxidoreductase"/>
    <property type="match status" value="1"/>
</dbReference>
<feature type="domain" description="Luciferase-like" evidence="2">
    <location>
        <begin position="15"/>
        <end position="234"/>
    </location>
</feature>
<dbReference type="GO" id="GO:0005829">
    <property type="term" value="C:cytosol"/>
    <property type="evidence" value="ECO:0007669"/>
    <property type="project" value="TreeGrafter"/>
</dbReference>
<comment type="similarity">
    <text evidence="1">To bacterial alkanal monooxygenase alpha and beta chains.</text>
</comment>
<dbReference type="PANTHER" id="PTHR30137:SF6">
    <property type="entry name" value="LUCIFERASE-LIKE MONOOXYGENASE"/>
    <property type="match status" value="1"/>
</dbReference>
<protein>
    <submittedName>
        <fullName evidence="3">Luciferase family oxidoreductase group 1</fullName>
    </submittedName>
</protein>
<dbReference type="GO" id="GO:0016705">
    <property type="term" value="F:oxidoreductase activity, acting on paired donors, with incorporation or reduction of molecular oxygen"/>
    <property type="evidence" value="ECO:0007669"/>
    <property type="project" value="InterPro"/>
</dbReference>
<evidence type="ECO:0000313" key="4">
    <source>
        <dbReference type="Proteomes" id="UP000219412"/>
    </source>
</evidence>
<dbReference type="NCBIfam" id="TIGR03558">
    <property type="entry name" value="oxido_grp_1"/>
    <property type="match status" value="1"/>
</dbReference>
<dbReference type="Pfam" id="PF00296">
    <property type="entry name" value="Bac_luciferase"/>
    <property type="match status" value="1"/>
</dbReference>
<keyword evidence="4" id="KW-1185">Reference proteome</keyword>
<gene>
    <name evidence="3" type="ORF">SAMN05878391_1332</name>
</gene>
<dbReference type="InterPro" id="IPR050766">
    <property type="entry name" value="Bact_Lucif_Oxidored"/>
</dbReference>
<dbReference type="PANTHER" id="PTHR30137">
    <property type="entry name" value="LUCIFERASE-LIKE MONOOXYGENASE"/>
    <property type="match status" value="1"/>
</dbReference>
<dbReference type="InterPro" id="IPR011251">
    <property type="entry name" value="Luciferase-like_dom"/>
</dbReference>